<keyword evidence="1" id="KW-0245">EGF-like domain</keyword>
<comment type="caution">
    <text evidence="1">Lacks conserved residue(s) required for the propagation of feature annotation.</text>
</comment>
<evidence type="ECO:0000313" key="4">
    <source>
        <dbReference type="Proteomes" id="UP000298663"/>
    </source>
</evidence>
<proteinExistence type="predicted"/>
<feature type="disulfide bond" evidence="1">
    <location>
        <begin position="71"/>
        <end position="80"/>
    </location>
</feature>
<evidence type="ECO:0000259" key="2">
    <source>
        <dbReference type="PROSITE" id="PS50026"/>
    </source>
</evidence>
<feature type="domain" description="EGF-like" evidence="2">
    <location>
        <begin position="47"/>
        <end position="81"/>
    </location>
</feature>
<dbReference type="Proteomes" id="UP000298663">
    <property type="component" value="Unassembled WGS sequence"/>
</dbReference>
<dbReference type="PROSITE" id="PS50026">
    <property type="entry name" value="EGF_3"/>
    <property type="match status" value="1"/>
</dbReference>
<organism evidence="3 4">
    <name type="scientific">Steinernema carpocapsae</name>
    <name type="common">Entomopathogenic nematode</name>
    <dbReference type="NCBI Taxonomy" id="34508"/>
    <lineage>
        <taxon>Eukaryota</taxon>
        <taxon>Metazoa</taxon>
        <taxon>Ecdysozoa</taxon>
        <taxon>Nematoda</taxon>
        <taxon>Chromadorea</taxon>
        <taxon>Rhabditida</taxon>
        <taxon>Tylenchina</taxon>
        <taxon>Panagrolaimomorpha</taxon>
        <taxon>Strongyloidoidea</taxon>
        <taxon>Steinernematidae</taxon>
        <taxon>Steinernema</taxon>
    </lineage>
</organism>
<dbReference type="PROSITE" id="PS00022">
    <property type="entry name" value="EGF_1"/>
    <property type="match status" value="1"/>
</dbReference>
<comment type="caution">
    <text evidence="3">The sequence shown here is derived from an EMBL/GenBank/DDBJ whole genome shotgun (WGS) entry which is preliminary data.</text>
</comment>
<evidence type="ECO:0000313" key="3">
    <source>
        <dbReference type="EMBL" id="TKR82761.1"/>
    </source>
</evidence>
<reference evidence="3 4" key="2">
    <citation type="journal article" date="2019" name="G3 (Bethesda)">
        <title>Hybrid Assembly of the Genome of the Entomopathogenic Nematode Steinernema carpocapsae Identifies the X-Chromosome.</title>
        <authorList>
            <person name="Serra L."/>
            <person name="Macchietto M."/>
            <person name="Macias-Munoz A."/>
            <person name="McGill C.J."/>
            <person name="Rodriguez I.M."/>
            <person name="Rodriguez B."/>
            <person name="Murad R."/>
            <person name="Mortazavi A."/>
        </authorList>
    </citation>
    <scope>NUCLEOTIDE SEQUENCE [LARGE SCALE GENOMIC DNA]</scope>
    <source>
        <strain evidence="3 4">ALL</strain>
    </source>
</reference>
<dbReference type="Gene3D" id="2.10.25.10">
    <property type="entry name" value="Laminin"/>
    <property type="match status" value="1"/>
</dbReference>
<dbReference type="STRING" id="34508.A0A4U5NJ56"/>
<sequence length="533" mass="59308">MAVHIGEDESGYSFQRITTAHCKQKDVFCGNGGVVYKGQCFCDEFWTGLDCSVPVCVNGGIVDIFKKECTCPQGFTGAACQITECTSGTDNSKQFVTFNKTFALLVENSQANSDAMKSLSNYAKQAIDAANKAAGSNQWFTNYLLQTFNQHGQSNVMNFNNVDDFIKNLKQFANSPSQNPQSCEYPIYTLLARLLFRNDLIGPNSVVYLVTRGLPNDFHDNSTLYDFADKLTYKRAQLFVKLIKDNNCRVDLVSGFQERVLMQWTYVSNGYFFYLDGNNVASHMYAYLPQIYRSTVLSTPTLINPTCHQVAQLEIDSRLKAISVVMTAATYTPIGLVNAKGTTIMTNSQPLSLDDGTNTWLYTFSTSEPGIYTFTTNSDSSLCMIQIRGTGGATQLFTGFIPHQLGNVSAHMDDAQMLPSKKFNNTLVVRSSDQGSWLTMVEMFGFDSNGEEKVCRSILAGARTTTSTQIRSSVLWTLSLPSSTEWTTTGRHGVGRLTSHAKERRLSCPRSLRLEPLLLPPPQLWGLRTYRPR</sequence>
<protein>
    <recommendedName>
        <fullName evidence="2">EGF-like domain-containing protein</fullName>
    </recommendedName>
</protein>
<dbReference type="PROSITE" id="PS01186">
    <property type="entry name" value="EGF_2"/>
    <property type="match status" value="1"/>
</dbReference>
<keyword evidence="4" id="KW-1185">Reference proteome</keyword>
<evidence type="ECO:0000256" key="1">
    <source>
        <dbReference type="PROSITE-ProRule" id="PRU00076"/>
    </source>
</evidence>
<dbReference type="PANTHER" id="PTHR47324">
    <property type="entry name" value="PROTEIN IRG-7-RELATED"/>
    <property type="match status" value="1"/>
</dbReference>
<dbReference type="InterPro" id="IPR000742">
    <property type="entry name" value="EGF"/>
</dbReference>
<dbReference type="InterPro" id="IPR053295">
    <property type="entry name" value="Innate_immunity_reg"/>
</dbReference>
<accession>A0A4U5NJ56</accession>
<dbReference type="AlphaFoldDB" id="A0A4U5NJ56"/>
<dbReference type="EMBL" id="AZBU02000004">
    <property type="protein sequence ID" value="TKR82761.1"/>
    <property type="molecule type" value="Genomic_DNA"/>
</dbReference>
<gene>
    <name evidence="3" type="ORF">L596_016441</name>
</gene>
<dbReference type="OrthoDB" id="5781816at2759"/>
<name>A0A4U5NJ56_STECR</name>
<reference evidence="3 4" key="1">
    <citation type="journal article" date="2015" name="Genome Biol.">
        <title>Comparative genomics of Steinernema reveals deeply conserved gene regulatory networks.</title>
        <authorList>
            <person name="Dillman A.R."/>
            <person name="Macchietto M."/>
            <person name="Porter C.F."/>
            <person name="Rogers A."/>
            <person name="Williams B."/>
            <person name="Antoshechkin I."/>
            <person name="Lee M.M."/>
            <person name="Goodwin Z."/>
            <person name="Lu X."/>
            <person name="Lewis E.E."/>
            <person name="Goodrich-Blair H."/>
            <person name="Stock S.P."/>
            <person name="Adams B.J."/>
            <person name="Sternberg P.W."/>
            <person name="Mortazavi A."/>
        </authorList>
    </citation>
    <scope>NUCLEOTIDE SEQUENCE [LARGE SCALE GENOMIC DNA]</scope>
    <source>
        <strain evidence="3 4">ALL</strain>
    </source>
</reference>
<keyword evidence="1" id="KW-1015">Disulfide bond</keyword>